<feature type="region of interest" description="Disordered" evidence="4">
    <location>
        <begin position="762"/>
        <end position="808"/>
    </location>
</feature>
<dbReference type="FunFam" id="1.10.8.270:FF:000003">
    <property type="entry name" value="Ecotropic viral integration site 5"/>
    <property type="match status" value="1"/>
</dbReference>
<dbReference type="GO" id="GO:0005096">
    <property type="term" value="F:GTPase activator activity"/>
    <property type="evidence" value="ECO:0007669"/>
    <property type="project" value="TreeGrafter"/>
</dbReference>
<dbReference type="Gene3D" id="1.10.8.270">
    <property type="entry name" value="putative rabgap domain of human tbc1 domain family member 14 like domains"/>
    <property type="match status" value="1"/>
</dbReference>
<feature type="coiled-coil region" evidence="3">
    <location>
        <begin position="441"/>
        <end position="526"/>
    </location>
</feature>
<dbReference type="GO" id="GO:0031267">
    <property type="term" value="F:small GTPase binding"/>
    <property type="evidence" value="ECO:0007669"/>
    <property type="project" value="UniProtKB-ARBA"/>
</dbReference>
<dbReference type="SUPFAM" id="SSF47923">
    <property type="entry name" value="Ypt/Rab-GAP domain of gyp1p"/>
    <property type="match status" value="2"/>
</dbReference>
<accession>A0AAN9TS29</accession>
<proteinExistence type="predicted"/>
<dbReference type="Proteomes" id="UP001367676">
    <property type="component" value="Unassembled WGS sequence"/>
</dbReference>
<feature type="domain" description="Rab-GAP TBC" evidence="5">
    <location>
        <begin position="112"/>
        <end position="297"/>
    </location>
</feature>
<dbReference type="PANTHER" id="PTHR47219:SF22">
    <property type="entry name" value="RAB-GAP TBC DOMAIN-CONTAINING PROTEIN"/>
    <property type="match status" value="1"/>
</dbReference>
<keyword evidence="2 3" id="KW-0175">Coiled coil</keyword>
<dbReference type="EMBL" id="JBBCAQ010000010">
    <property type="protein sequence ID" value="KAK7601876.1"/>
    <property type="molecule type" value="Genomic_DNA"/>
</dbReference>
<comment type="caution">
    <text evidence="6">The sequence shown here is derived from an EMBL/GenBank/DDBJ whole genome shotgun (WGS) entry which is preliminary data.</text>
</comment>
<evidence type="ECO:0000256" key="3">
    <source>
        <dbReference type="SAM" id="Coils"/>
    </source>
</evidence>
<dbReference type="Gene3D" id="1.10.10.750">
    <property type="entry name" value="Ypt/Rab-GAP domain of gyp1p, domain 1"/>
    <property type="match status" value="1"/>
</dbReference>
<evidence type="ECO:0000313" key="7">
    <source>
        <dbReference type="Proteomes" id="UP001367676"/>
    </source>
</evidence>
<feature type="compositionally biased region" description="Basic and acidic residues" evidence="4">
    <location>
        <begin position="643"/>
        <end position="667"/>
    </location>
</feature>
<dbReference type="FunFam" id="1.10.472.80:FF:000002">
    <property type="entry name" value="Ecotropic viral integration site 5"/>
    <property type="match status" value="1"/>
</dbReference>
<dbReference type="PANTHER" id="PTHR47219">
    <property type="entry name" value="RAB GTPASE-ACTIVATING PROTEIN 1-LIKE"/>
    <property type="match status" value="1"/>
</dbReference>
<dbReference type="Gene3D" id="1.10.472.80">
    <property type="entry name" value="Ypt/Rab-GAP domain of gyp1p, domain 3"/>
    <property type="match status" value="1"/>
</dbReference>
<feature type="coiled-coil region" evidence="3">
    <location>
        <begin position="371"/>
        <end position="405"/>
    </location>
</feature>
<feature type="coiled-coil region" evidence="3">
    <location>
        <begin position="702"/>
        <end position="755"/>
    </location>
</feature>
<dbReference type="SMART" id="SM00164">
    <property type="entry name" value="TBC"/>
    <property type="match status" value="1"/>
</dbReference>
<evidence type="ECO:0000256" key="2">
    <source>
        <dbReference type="ARBA" id="ARBA00023054"/>
    </source>
</evidence>
<sequence>MVGISETNTCFELNNNNISTASPEELALLAKLEQANKLIESDLKSLNSISNTSGHSRKSSDTSQVSLTSATSSNHIDDCEEDLWTTWGRIVNDWENYTKKKNPFIKELVRKGVPHHFRGIVWQLLCGAHDLPVKKQYAEYITATSACEKVIRRDIARTYPEHDFFKEKNGLGQESLFNVMKAYSLHDREVGYCQGSGFIVGLLLMQMPEEDSFAVFVKIMQDYKMRDMFKPTMAELGLCMFQLENLVQELLPDLYVHFQSQSFHTSMYASSWFLTLFTTTFALPTACRVIDVFLSEGMNIIFQVALALLHLGKEDLLSLDMEGMLKFFQKELPSRADANPDPLMNLAYSMKLNPKRMKKLEKEYTIIKTKEQEEMVELRRLRSENRLLRQRVELLEAESSELADRLVRGQVSRAEEEETSFVLQRELTTLRHSHLDTLHMLENAQEEIKMLSMVITNQNNNSYQSQSSIDENSFKEQLAQKEEIIECLQAELVKVRLREAENDALIRDLRARIHDLEEDKKTLRESTVDNSVAHLQEELIAVKLREAEANLSLKDLRQQVGEIHAQWQKHLQVRRVEAPPAPDSTPKKIGNLLNWNNSEHQRLEEELMTTRLREMDALTELKELRLKVMELETQVQVSGNQLKRQDEDKKELREQLDKAEQRERELSSKLREQQYRYSDLESKMKEELMMARIRDAEHGQLIAELTQKVSRVELKNQEMVTEGELRNNVDDSDRVRELQDKVVDLKAEILRLENLKERWCGKKDDSKPVFSSSTDPDSEHEESPFDLQLQLHNVTGSNTNVSNSSTTS</sequence>
<name>A0AAN9TS29_9HEMI</name>
<keyword evidence="7" id="KW-1185">Reference proteome</keyword>
<keyword evidence="1" id="KW-0597">Phosphoprotein</keyword>
<dbReference type="InterPro" id="IPR050302">
    <property type="entry name" value="Rab_GAP_TBC_domain"/>
</dbReference>
<feature type="compositionally biased region" description="Low complexity" evidence="4">
    <location>
        <begin position="793"/>
        <end position="808"/>
    </location>
</feature>
<dbReference type="InterPro" id="IPR000195">
    <property type="entry name" value="Rab-GAP-TBC_dom"/>
</dbReference>
<evidence type="ECO:0000313" key="6">
    <source>
        <dbReference type="EMBL" id="KAK7601876.1"/>
    </source>
</evidence>
<organism evidence="6 7">
    <name type="scientific">Parthenolecanium corni</name>
    <dbReference type="NCBI Taxonomy" id="536013"/>
    <lineage>
        <taxon>Eukaryota</taxon>
        <taxon>Metazoa</taxon>
        <taxon>Ecdysozoa</taxon>
        <taxon>Arthropoda</taxon>
        <taxon>Hexapoda</taxon>
        <taxon>Insecta</taxon>
        <taxon>Pterygota</taxon>
        <taxon>Neoptera</taxon>
        <taxon>Paraneoptera</taxon>
        <taxon>Hemiptera</taxon>
        <taxon>Sternorrhyncha</taxon>
        <taxon>Coccoidea</taxon>
        <taxon>Coccidae</taxon>
        <taxon>Parthenolecanium</taxon>
    </lineage>
</organism>
<dbReference type="FunFam" id="1.10.10.750:FF:000002">
    <property type="entry name" value="Ecotropic viral integration site 5"/>
    <property type="match status" value="1"/>
</dbReference>
<dbReference type="AlphaFoldDB" id="A0AAN9TS29"/>
<dbReference type="InterPro" id="IPR035969">
    <property type="entry name" value="Rab-GAP_TBC_sf"/>
</dbReference>
<dbReference type="Pfam" id="PF00566">
    <property type="entry name" value="RabGAP-TBC"/>
    <property type="match status" value="1"/>
</dbReference>
<gene>
    <name evidence="6" type="ORF">V9T40_009317</name>
</gene>
<dbReference type="PROSITE" id="PS50086">
    <property type="entry name" value="TBC_RABGAP"/>
    <property type="match status" value="1"/>
</dbReference>
<evidence type="ECO:0000256" key="1">
    <source>
        <dbReference type="ARBA" id="ARBA00022553"/>
    </source>
</evidence>
<evidence type="ECO:0000256" key="4">
    <source>
        <dbReference type="SAM" id="MobiDB-lite"/>
    </source>
</evidence>
<protein>
    <recommendedName>
        <fullName evidence="5">Rab-GAP TBC domain-containing protein</fullName>
    </recommendedName>
</protein>
<evidence type="ECO:0000259" key="5">
    <source>
        <dbReference type="PROSITE" id="PS50086"/>
    </source>
</evidence>
<feature type="region of interest" description="Disordered" evidence="4">
    <location>
        <begin position="637"/>
        <end position="667"/>
    </location>
</feature>
<reference evidence="6 7" key="1">
    <citation type="submission" date="2024-03" db="EMBL/GenBank/DDBJ databases">
        <title>Adaptation during the transition from Ophiocordyceps entomopathogen to insect associate is accompanied by gene loss and intensified selection.</title>
        <authorList>
            <person name="Ward C.M."/>
            <person name="Onetto C.A."/>
            <person name="Borneman A.R."/>
        </authorList>
    </citation>
    <scope>NUCLEOTIDE SEQUENCE [LARGE SCALE GENOMIC DNA]</scope>
    <source>
        <strain evidence="6">AWRI1</strain>
        <tissue evidence="6">Single Adult Female</tissue>
    </source>
</reference>